<keyword evidence="3" id="KW-1185">Reference proteome</keyword>
<evidence type="ECO:0000313" key="3">
    <source>
        <dbReference type="Proteomes" id="UP000029067"/>
    </source>
</evidence>
<dbReference type="Pfam" id="PF01510">
    <property type="entry name" value="Amidase_2"/>
    <property type="match status" value="1"/>
</dbReference>
<keyword evidence="2" id="KW-0326">Glycosidase</keyword>
<dbReference type="InterPro" id="IPR002502">
    <property type="entry name" value="Amidase_domain"/>
</dbReference>
<dbReference type="SMART" id="SM00644">
    <property type="entry name" value="Ami_2"/>
    <property type="match status" value="1"/>
</dbReference>
<protein>
    <submittedName>
        <fullName evidence="2">N-acetylmuramoyl-L-alanine amidase</fullName>
        <ecNumber evidence="2">3.2.1.96</ecNumber>
        <ecNumber evidence="2">3.5.1.28</ecNumber>
    </submittedName>
</protein>
<accession>A0A087B4D0</accession>
<dbReference type="SUPFAM" id="SSF55846">
    <property type="entry name" value="N-acetylmuramoyl-L-alanine amidase-like"/>
    <property type="match status" value="1"/>
</dbReference>
<comment type="caution">
    <text evidence="2">The sequence shown here is derived from an EMBL/GenBank/DDBJ whole genome shotgun (WGS) entry which is preliminary data.</text>
</comment>
<sequence>MVSIKREIVNAGHGYLSPFLFAVHSTANPGATARNHRDLWARGWDYAVHLTSDWIEAIQCMEYDRLAWQVGNGNSTCIGLEICEATNQADFNRGIDIAADVVAQVLKARGWSPDVVHPHLWFSQVYGGSDHVDPRPYFAQWGYSWEKFIALIRQKYSGAQSAAQIVEKEKSMATTHIVFGLEGSLDIFIANVMAGTYMRMPTMTALKTRIYVLGKAGAVVKSWAQCTNGKPGRSGYGTVAKADLPAFGVLVKDM</sequence>
<dbReference type="GO" id="GO:0033925">
    <property type="term" value="F:mannosyl-glycoprotein endo-beta-N-acetylglucosaminidase activity"/>
    <property type="evidence" value="ECO:0007669"/>
    <property type="project" value="UniProtKB-EC"/>
</dbReference>
<dbReference type="Proteomes" id="UP000029067">
    <property type="component" value="Unassembled WGS sequence"/>
</dbReference>
<dbReference type="STRING" id="1688.BCUN_0376"/>
<organism evidence="2 3">
    <name type="scientific">Bifidobacterium cuniculi</name>
    <dbReference type="NCBI Taxonomy" id="1688"/>
    <lineage>
        <taxon>Bacteria</taxon>
        <taxon>Bacillati</taxon>
        <taxon>Actinomycetota</taxon>
        <taxon>Actinomycetes</taxon>
        <taxon>Bifidobacteriales</taxon>
        <taxon>Bifidobacteriaceae</taxon>
        <taxon>Bifidobacterium</taxon>
    </lineage>
</organism>
<dbReference type="GO" id="GO:0009253">
    <property type="term" value="P:peptidoglycan catabolic process"/>
    <property type="evidence" value="ECO:0007669"/>
    <property type="project" value="InterPro"/>
</dbReference>
<dbReference type="EMBL" id="JGYV01000001">
    <property type="protein sequence ID" value="KFI65880.1"/>
    <property type="molecule type" value="Genomic_DNA"/>
</dbReference>
<dbReference type="Gene3D" id="3.40.80.10">
    <property type="entry name" value="Peptidoglycan recognition protein-like"/>
    <property type="match status" value="1"/>
</dbReference>
<dbReference type="EC" id="3.5.1.28" evidence="2"/>
<name>A0A087B4D0_9BIFI</name>
<dbReference type="AlphaFoldDB" id="A0A087B4D0"/>
<dbReference type="RefSeq" id="WP_033518470.1">
    <property type="nucleotide sequence ID" value="NZ_JGYV01000001.1"/>
</dbReference>
<dbReference type="GO" id="GO:0008745">
    <property type="term" value="F:N-acetylmuramoyl-L-alanine amidase activity"/>
    <property type="evidence" value="ECO:0007669"/>
    <property type="project" value="UniProtKB-EC"/>
</dbReference>
<keyword evidence="2" id="KW-0378">Hydrolase</keyword>
<reference evidence="2 3" key="1">
    <citation type="submission" date="2014-03" db="EMBL/GenBank/DDBJ databases">
        <title>Genomics of Bifidobacteria.</title>
        <authorList>
            <person name="Ventura M."/>
            <person name="Milani C."/>
            <person name="Lugli G.A."/>
        </authorList>
    </citation>
    <scope>NUCLEOTIDE SEQUENCE [LARGE SCALE GENOMIC DNA]</scope>
    <source>
        <strain evidence="2 3">LMG 10738</strain>
    </source>
</reference>
<dbReference type="EC" id="3.2.1.96" evidence="2"/>
<feature type="domain" description="N-acetylmuramoyl-L-alanine amidase" evidence="1">
    <location>
        <begin position="9"/>
        <end position="135"/>
    </location>
</feature>
<dbReference type="InterPro" id="IPR036505">
    <property type="entry name" value="Amidase/PGRP_sf"/>
</dbReference>
<evidence type="ECO:0000313" key="2">
    <source>
        <dbReference type="EMBL" id="KFI65880.1"/>
    </source>
</evidence>
<dbReference type="eggNOG" id="COG5632">
    <property type="taxonomic scope" value="Bacteria"/>
</dbReference>
<dbReference type="OrthoDB" id="9816557at2"/>
<gene>
    <name evidence="2" type="ORF">BCUN_0376</name>
</gene>
<evidence type="ECO:0000259" key="1">
    <source>
        <dbReference type="SMART" id="SM00644"/>
    </source>
</evidence>
<proteinExistence type="predicted"/>